<dbReference type="InterPro" id="IPR001303">
    <property type="entry name" value="Aldolase_II/adducin_N"/>
</dbReference>
<dbReference type="GO" id="GO:0046570">
    <property type="term" value="F:methylthioribulose 1-phosphate dehydratase activity"/>
    <property type="evidence" value="ECO:0007669"/>
    <property type="project" value="UniProtKB-UniRule"/>
</dbReference>
<dbReference type="GO" id="GO:0005737">
    <property type="term" value="C:cytoplasm"/>
    <property type="evidence" value="ECO:0007669"/>
    <property type="project" value="UniProtKB-SubCell"/>
</dbReference>
<keyword evidence="2" id="KW-0862">Zinc</keyword>
<dbReference type="PANTHER" id="PTHR10640:SF7">
    <property type="entry name" value="METHYLTHIORIBULOSE-1-PHOSPHATE DEHYDRATASE"/>
    <property type="match status" value="1"/>
</dbReference>
<accession>A0A167U1X2</accession>
<dbReference type="SUPFAM" id="SSF53639">
    <property type="entry name" value="AraD/HMP-PK domain-like"/>
    <property type="match status" value="1"/>
</dbReference>
<feature type="binding site" evidence="2">
    <location>
        <position position="150"/>
    </location>
    <ligand>
        <name>Zn(2+)</name>
        <dbReference type="ChEBI" id="CHEBI:29105"/>
    </ligand>
</feature>
<feature type="binding site" evidence="2">
    <location>
        <position position="236"/>
    </location>
    <ligand>
        <name>Zn(2+)</name>
        <dbReference type="ChEBI" id="CHEBI:29105"/>
    </ligand>
</feature>
<sequence>MAGRAAATASNNDHLVQSDDPSHPANLIPSLCAKFWTLGWVTGTGGGASIRDGDLVYIAPSGVQKEMMKSADIYVMSLEAQARYEAEQDTVAASEGRPTGTGTGTGTLTGAGRPPRTYLRSPLGFKPSQCTPLFLAAFRRRQAGCCIHTHSQWAVLVTLLLEREAGAGGAREFCINNLEQIKGFRRGPTKVGNLGYHDTLRIPVIENTPQEEDLTPFLEAALDAYPDTYAVLVRRHGVYVWGDTVDKAKVMAECYDYVFQLAVEMKKLGLPWISHVEPVKLAQQ</sequence>
<keyword evidence="2" id="KW-0456">Lyase</keyword>
<dbReference type="InterPro" id="IPR036409">
    <property type="entry name" value="Aldolase_II/adducin_N_sf"/>
</dbReference>
<protein>
    <recommendedName>
        <fullName evidence="2">Methylthioribulose-1-phosphate dehydratase</fullName>
        <shortName evidence="2">MTRu-1-P dehydratase</shortName>
        <ecNumber evidence="2">4.2.1.109</ecNumber>
    </recommendedName>
</protein>
<feature type="active site" description="Proton donor/acceptor" evidence="2">
    <location>
        <position position="179"/>
    </location>
</feature>
<keyword evidence="2" id="KW-0479">Metal-binding</keyword>
<comment type="caution">
    <text evidence="5">The sequence shown here is derived from an EMBL/GenBank/DDBJ whole genome shotgun (WGS) entry which is preliminary data.</text>
</comment>
<keyword evidence="2" id="KW-0028">Amino-acid biosynthesis</keyword>
<dbReference type="HAMAP" id="MF_03116">
    <property type="entry name" value="Salvage_MtnB_euk"/>
    <property type="match status" value="1"/>
</dbReference>
<dbReference type="Gene3D" id="3.40.225.10">
    <property type="entry name" value="Class II aldolase/adducin N-terminal domain"/>
    <property type="match status" value="1"/>
</dbReference>
<feature type="region of interest" description="Disordered" evidence="3">
    <location>
        <begin position="89"/>
        <end position="114"/>
    </location>
</feature>
<dbReference type="SMART" id="SM01007">
    <property type="entry name" value="Aldolase_II"/>
    <property type="match status" value="1"/>
</dbReference>
<comment type="cofactor">
    <cofactor evidence="2">
        <name>Zn(2+)</name>
        <dbReference type="ChEBI" id="CHEBI:29105"/>
    </cofactor>
    <text evidence="2">Binds 1 zinc ion per subunit.</text>
</comment>
<gene>
    <name evidence="2" type="primary">MDE1</name>
    <name evidence="5" type="ORF">SPI_05189</name>
</gene>
<organism evidence="5 6">
    <name type="scientific">Niveomyces insectorum RCEF 264</name>
    <dbReference type="NCBI Taxonomy" id="1081102"/>
    <lineage>
        <taxon>Eukaryota</taxon>
        <taxon>Fungi</taxon>
        <taxon>Dikarya</taxon>
        <taxon>Ascomycota</taxon>
        <taxon>Pezizomycotina</taxon>
        <taxon>Sordariomycetes</taxon>
        <taxon>Hypocreomycetidae</taxon>
        <taxon>Hypocreales</taxon>
        <taxon>Cordycipitaceae</taxon>
        <taxon>Niveomyces</taxon>
    </lineage>
</organism>
<comment type="subcellular location">
    <subcellularLocation>
        <location evidence="2">Cytoplasm</location>
    </subcellularLocation>
</comment>
<dbReference type="OrthoDB" id="191080at2759"/>
<comment type="similarity">
    <text evidence="2">Belongs to the aldolase class II family. MtnB subfamily.</text>
</comment>
<dbReference type="GO" id="GO:0008270">
    <property type="term" value="F:zinc ion binding"/>
    <property type="evidence" value="ECO:0007669"/>
    <property type="project" value="UniProtKB-UniRule"/>
</dbReference>
<dbReference type="EC" id="4.2.1.109" evidence="2"/>
<reference evidence="5 6" key="1">
    <citation type="journal article" date="2016" name="Genome Biol. Evol.">
        <title>Divergent and convergent evolution of fungal pathogenicity.</title>
        <authorList>
            <person name="Shang Y."/>
            <person name="Xiao G."/>
            <person name="Zheng P."/>
            <person name="Cen K."/>
            <person name="Zhan S."/>
            <person name="Wang C."/>
        </authorList>
    </citation>
    <scope>NUCLEOTIDE SEQUENCE [LARGE SCALE GENOMIC DNA]</scope>
    <source>
        <strain evidence="5 6">RCEF 264</strain>
    </source>
</reference>
<dbReference type="STRING" id="1081102.A0A167U1X2"/>
<dbReference type="Proteomes" id="UP000076874">
    <property type="component" value="Unassembled WGS sequence"/>
</dbReference>
<evidence type="ECO:0000256" key="2">
    <source>
        <dbReference type="HAMAP-Rule" id="MF_03116"/>
    </source>
</evidence>
<evidence type="ECO:0000256" key="1">
    <source>
        <dbReference type="ARBA" id="ARBA00022490"/>
    </source>
</evidence>
<evidence type="ECO:0000256" key="3">
    <source>
        <dbReference type="SAM" id="MobiDB-lite"/>
    </source>
</evidence>
<dbReference type="EMBL" id="AZHD01000008">
    <property type="protein sequence ID" value="OAA61165.1"/>
    <property type="molecule type" value="Genomic_DNA"/>
</dbReference>
<keyword evidence="6" id="KW-1185">Reference proteome</keyword>
<feature type="region of interest" description="Disordered" evidence="3">
    <location>
        <begin position="1"/>
        <end position="21"/>
    </location>
</feature>
<feature type="domain" description="Class II aldolase/adducin N-terminal" evidence="4">
    <location>
        <begin position="26"/>
        <end position="263"/>
    </location>
</feature>
<feature type="binding site" evidence="2">
    <location>
        <position position="130"/>
    </location>
    <ligand>
        <name>substrate</name>
    </ligand>
</feature>
<comment type="function">
    <text evidence="2">Catalyzes the dehydration of methylthioribulose-1-phosphate (MTRu-1-P) into 2,3-diketo-5-methylthiopentyl-1-phosphate (DK-MTP-1-P).</text>
</comment>
<comment type="pathway">
    <text evidence="2">Amino-acid biosynthesis; L-methionine biosynthesis via salvage pathway; L-methionine from S-methyl-5-thio-alpha-D-ribose 1-phosphate: step 2/6.</text>
</comment>
<feature type="compositionally biased region" description="Gly residues" evidence="3">
    <location>
        <begin position="99"/>
        <end position="109"/>
    </location>
</feature>
<evidence type="ECO:0000259" key="4">
    <source>
        <dbReference type="SMART" id="SM01007"/>
    </source>
</evidence>
<keyword evidence="1 2" id="KW-0963">Cytoplasm</keyword>
<dbReference type="AlphaFoldDB" id="A0A167U1X2"/>
<comment type="catalytic activity">
    <reaction evidence="2">
        <text>5-(methylsulfanyl)-D-ribulose 1-phosphate = 5-methylsulfanyl-2,3-dioxopentyl phosphate + H2O</text>
        <dbReference type="Rhea" id="RHEA:15549"/>
        <dbReference type="ChEBI" id="CHEBI:15377"/>
        <dbReference type="ChEBI" id="CHEBI:58548"/>
        <dbReference type="ChEBI" id="CHEBI:58828"/>
        <dbReference type="EC" id="4.2.1.109"/>
    </reaction>
</comment>
<dbReference type="GO" id="GO:0019509">
    <property type="term" value="P:L-methionine salvage from methylthioadenosine"/>
    <property type="evidence" value="ECO:0007669"/>
    <property type="project" value="UniProtKB-UniRule"/>
</dbReference>
<dbReference type="Pfam" id="PF00596">
    <property type="entry name" value="Aldolase_II"/>
    <property type="match status" value="1"/>
</dbReference>
<proteinExistence type="inferred from homology"/>
<name>A0A167U1X2_9HYPO</name>
<feature type="binding site" evidence="2">
    <location>
        <position position="148"/>
    </location>
    <ligand>
        <name>Zn(2+)</name>
        <dbReference type="ChEBI" id="CHEBI:29105"/>
    </ligand>
</feature>
<dbReference type="UniPathway" id="UPA00904">
    <property type="reaction ID" value="UER00875"/>
</dbReference>
<keyword evidence="2" id="KW-0486">Methionine biosynthesis</keyword>
<evidence type="ECO:0000313" key="5">
    <source>
        <dbReference type="EMBL" id="OAA61165.1"/>
    </source>
</evidence>
<dbReference type="PANTHER" id="PTHR10640">
    <property type="entry name" value="METHYLTHIORIBULOSE-1-PHOSPHATE DEHYDRATASE"/>
    <property type="match status" value="1"/>
</dbReference>
<evidence type="ECO:0000313" key="6">
    <source>
        <dbReference type="Proteomes" id="UP000076874"/>
    </source>
</evidence>
<dbReference type="InterPro" id="IPR027514">
    <property type="entry name" value="Salvage_MtnB_euk"/>
</dbReference>